<dbReference type="AlphaFoldDB" id="A0A5M3MMI7"/>
<accession>A0A5M3MMI7</accession>
<dbReference type="EMBL" id="JH711579">
    <property type="protein sequence ID" value="EIW80230.1"/>
    <property type="molecule type" value="Genomic_DNA"/>
</dbReference>
<gene>
    <name evidence="2" type="ORF">CONPUDRAFT_154277</name>
</gene>
<feature type="region of interest" description="Disordered" evidence="1">
    <location>
        <begin position="22"/>
        <end position="56"/>
    </location>
</feature>
<dbReference type="GeneID" id="19203246"/>
<evidence type="ECO:0000256" key="1">
    <source>
        <dbReference type="SAM" id="MobiDB-lite"/>
    </source>
</evidence>
<proteinExistence type="predicted"/>
<dbReference type="OrthoDB" id="2677843at2759"/>
<dbReference type="RefSeq" id="XP_007769230.1">
    <property type="nucleotide sequence ID" value="XM_007771040.1"/>
</dbReference>
<dbReference type="KEGG" id="cput:CONPUDRAFT_154277"/>
<organism evidence="2 3">
    <name type="scientific">Coniophora puteana (strain RWD-64-598)</name>
    <name type="common">Brown rot fungus</name>
    <dbReference type="NCBI Taxonomy" id="741705"/>
    <lineage>
        <taxon>Eukaryota</taxon>
        <taxon>Fungi</taxon>
        <taxon>Dikarya</taxon>
        <taxon>Basidiomycota</taxon>
        <taxon>Agaricomycotina</taxon>
        <taxon>Agaricomycetes</taxon>
        <taxon>Agaricomycetidae</taxon>
        <taxon>Boletales</taxon>
        <taxon>Coniophorineae</taxon>
        <taxon>Coniophoraceae</taxon>
        <taxon>Coniophora</taxon>
    </lineage>
</organism>
<sequence length="418" mass="48189">MGGFPNSNQPQHLARCEVHSCSDSATSGDEFYDGKHAQSPYKRASIDSRTGRRRAKPHIKLQKAKKIDPNRGRCAITRRRTGVETLHFLPMDTGDKMLTQLEWAWGMGWRRLDVASPHNTFFVSAEWKKRFDDEQWLLLPDYDTIQTLAALAKRRTAAGRVKLNKWLRCQNVFNYYFVPRSSLIHEIITTESSHGTRTAHTYPFATLGPISSHVRPHFVMYDASHKAEKTCGWDSIDVKRALDAFYTLYGPPTDRTPFILAIRAVDSLLDTEWRWTKRQMPRTFRRLDRSSRRLQPLYFGFIDFASVSDSPLLECNPYPHVNSTLSISDLRLWSIQAQHDAKCSGWEPTVVNDDQVLDYRAEAGTGFSPPPPDAWRFWRPTWYRQKGVCRPVSSFTSNDWAAAEHHIYLPTTASKVFF</sequence>
<reference evidence="3" key="1">
    <citation type="journal article" date="2012" name="Science">
        <title>The Paleozoic origin of enzymatic lignin decomposition reconstructed from 31 fungal genomes.</title>
        <authorList>
            <person name="Floudas D."/>
            <person name="Binder M."/>
            <person name="Riley R."/>
            <person name="Barry K."/>
            <person name="Blanchette R.A."/>
            <person name="Henrissat B."/>
            <person name="Martinez A.T."/>
            <person name="Otillar R."/>
            <person name="Spatafora J.W."/>
            <person name="Yadav J.S."/>
            <person name="Aerts A."/>
            <person name="Benoit I."/>
            <person name="Boyd A."/>
            <person name="Carlson A."/>
            <person name="Copeland A."/>
            <person name="Coutinho P.M."/>
            <person name="de Vries R.P."/>
            <person name="Ferreira P."/>
            <person name="Findley K."/>
            <person name="Foster B."/>
            <person name="Gaskell J."/>
            <person name="Glotzer D."/>
            <person name="Gorecki P."/>
            <person name="Heitman J."/>
            <person name="Hesse C."/>
            <person name="Hori C."/>
            <person name="Igarashi K."/>
            <person name="Jurgens J.A."/>
            <person name="Kallen N."/>
            <person name="Kersten P."/>
            <person name="Kohler A."/>
            <person name="Kuees U."/>
            <person name="Kumar T.K.A."/>
            <person name="Kuo A."/>
            <person name="LaButti K."/>
            <person name="Larrondo L.F."/>
            <person name="Lindquist E."/>
            <person name="Ling A."/>
            <person name="Lombard V."/>
            <person name="Lucas S."/>
            <person name="Lundell T."/>
            <person name="Martin R."/>
            <person name="McLaughlin D.J."/>
            <person name="Morgenstern I."/>
            <person name="Morin E."/>
            <person name="Murat C."/>
            <person name="Nagy L.G."/>
            <person name="Nolan M."/>
            <person name="Ohm R.A."/>
            <person name="Patyshakuliyeva A."/>
            <person name="Rokas A."/>
            <person name="Ruiz-Duenas F.J."/>
            <person name="Sabat G."/>
            <person name="Salamov A."/>
            <person name="Samejima M."/>
            <person name="Schmutz J."/>
            <person name="Slot J.C."/>
            <person name="St John F."/>
            <person name="Stenlid J."/>
            <person name="Sun H."/>
            <person name="Sun S."/>
            <person name="Syed K."/>
            <person name="Tsang A."/>
            <person name="Wiebenga A."/>
            <person name="Young D."/>
            <person name="Pisabarro A."/>
            <person name="Eastwood D.C."/>
            <person name="Martin F."/>
            <person name="Cullen D."/>
            <person name="Grigoriev I.V."/>
            <person name="Hibbett D.S."/>
        </authorList>
    </citation>
    <scope>NUCLEOTIDE SEQUENCE [LARGE SCALE GENOMIC DNA]</scope>
    <source>
        <strain evidence="3">RWD-64-598 SS2</strain>
    </source>
</reference>
<keyword evidence="3" id="KW-1185">Reference proteome</keyword>
<comment type="caution">
    <text evidence="2">The sequence shown here is derived from an EMBL/GenBank/DDBJ whole genome shotgun (WGS) entry which is preliminary data.</text>
</comment>
<dbReference type="Proteomes" id="UP000053558">
    <property type="component" value="Unassembled WGS sequence"/>
</dbReference>
<evidence type="ECO:0000313" key="3">
    <source>
        <dbReference type="Proteomes" id="UP000053558"/>
    </source>
</evidence>
<evidence type="ECO:0000313" key="2">
    <source>
        <dbReference type="EMBL" id="EIW80230.1"/>
    </source>
</evidence>
<protein>
    <submittedName>
        <fullName evidence="2">Uncharacterized protein</fullName>
    </submittedName>
</protein>
<name>A0A5M3MMI7_CONPW</name>